<organism evidence="1 2">
    <name type="scientific">Hygrophoropsis aurantiaca</name>
    <dbReference type="NCBI Taxonomy" id="72124"/>
    <lineage>
        <taxon>Eukaryota</taxon>
        <taxon>Fungi</taxon>
        <taxon>Dikarya</taxon>
        <taxon>Basidiomycota</taxon>
        <taxon>Agaricomycotina</taxon>
        <taxon>Agaricomycetes</taxon>
        <taxon>Agaricomycetidae</taxon>
        <taxon>Boletales</taxon>
        <taxon>Coniophorineae</taxon>
        <taxon>Hygrophoropsidaceae</taxon>
        <taxon>Hygrophoropsis</taxon>
    </lineage>
</organism>
<dbReference type="EMBL" id="MU267638">
    <property type="protein sequence ID" value="KAH7913064.1"/>
    <property type="molecule type" value="Genomic_DNA"/>
</dbReference>
<name>A0ACB8AIT2_9AGAM</name>
<protein>
    <submittedName>
        <fullName evidence="1">2-nitropropane dioxygenase</fullName>
    </submittedName>
</protein>
<gene>
    <name evidence="1" type="ORF">BJ138DRAFT_1171547</name>
</gene>
<proteinExistence type="predicted"/>
<reference evidence="1" key="1">
    <citation type="journal article" date="2021" name="New Phytol.">
        <title>Evolutionary innovations through gain and loss of genes in the ectomycorrhizal Boletales.</title>
        <authorList>
            <person name="Wu G."/>
            <person name="Miyauchi S."/>
            <person name="Morin E."/>
            <person name="Kuo A."/>
            <person name="Drula E."/>
            <person name="Varga T."/>
            <person name="Kohler A."/>
            <person name="Feng B."/>
            <person name="Cao Y."/>
            <person name="Lipzen A."/>
            <person name="Daum C."/>
            <person name="Hundley H."/>
            <person name="Pangilinan J."/>
            <person name="Johnson J."/>
            <person name="Barry K."/>
            <person name="LaButti K."/>
            <person name="Ng V."/>
            <person name="Ahrendt S."/>
            <person name="Min B."/>
            <person name="Choi I.G."/>
            <person name="Park H."/>
            <person name="Plett J.M."/>
            <person name="Magnuson J."/>
            <person name="Spatafora J.W."/>
            <person name="Nagy L.G."/>
            <person name="Henrissat B."/>
            <person name="Grigoriev I.V."/>
            <person name="Yang Z.L."/>
            <person name="Xu J."/>
            <person name="Martin F.M."/>
        </authorList>
    </citation>
    <scope>NUCLEOTIDE SEQUENCE</scope>
    <source>
        <strain evidence="1">ATCC 28755</strain>
    </source>
</reference>
<keyword evidence="1" id="KW-0560">Oxidoreductase</keyword>
<accession>A0ACB8AIT2</accession>
<sequence length="344" mass="36748">MPRINTALTNLLDIETPIVSAPMAGASGGSLAGQVSAAGAFGFLGAGLWSADQLQKELSISRSILKLKDTEILPVGVGYLGWQLEQSRSNAENLMSISLEQRVRAIWLAFGNDLGSWVRFIREYDSRRNHKTLVFVIVSSVESAVVAADHWKVDVLVAQGNEAGGHGMASSPPLLTLVSAILAAMPQDGPLVIAAGGLSNGRHVASMLVLGAAGVVLGTRFLLTPESQYKDVQKEALLHAKANSTVRSMAFDRVRGTLEWPEGVDGRGLYNDTVKDMDAGIDFAVVKERFEDGTRRGDVDRMVIWAGTGVGLMSEIKEAKDIVSELHNDTVASLKTASVLINQV</sequence>
<keyword evidence="1" id="KW-0223">Dioxygenase</keyword>
<keyword evidence="2" id="KW-1185">Reference proteome</keyword>
<evidence type="ECO:0000313" key="2">
    <source>
        <dbReference type="Proteomes" id="UP000790377"/>
    </source>
</evidence>
<dbReference type="Proteomes" id="UP000790377">
    <property type="component" value="Unassembled WGS sequence"/>
</dbReference>
<evidence type="ECO:0000313" key="1">
    <source>
        <dbReference type="EMBL" id="KAH7913064.1"/>
    </source>
</evidence>
<comment type="caution">
    <text evidence="1">The sequence shown here is derived from an EMBL/GenBank/DDBJ whole genome shotgun (WGS) entry which is preliminary data.</text>
</comment>